<name>A0A6N1AWX1_9PROT</name>
<evidence type="ECO:0000313" key="2">
    <source>
        <dbReference type="Proteomes" id="UP000509702"/>
    </source>
</evidence>
<sequence length="98" mass="10868">MLDAELELYGDLFVACRFHEVGLTFEEFLRHPMKAIATLENGPAVQRWGRMRAVSATKLAKSACGGPPPALTNEARRQAGIAEHERFDAEVRRFLAVG</sequence>
<dbReference type="EMBL" id="CP054622">
    <property type="protein sequence ID" value="QKS54697.1"/>
    <property type="molecule type" value="Genomic_DNA"/>
</dbReference>
<evidence type="ECO:0000313" key="1">
    <source>
        <dbReference type="EMBL" id="QKS54697.1"/>
    </source>
</evidence>
<gene>
    <name evidence="1" type="ORF">HUE56_29795</name>
</gene>
<organism evidence="1 2">
    <name type="scientific">Azospirillum oryzae</name>
    <dbReference type="NCBI Taxonomy" id="286727"/>
    <lineage>
        <taxon>Bacteria</taxon>
        <taxon>Pseudomonadati</taxon>
        <taxon>Pseudomonadota</taxon>
        <taxon>Alphaproteobacteria</taxon>
        <taxon>Rhodospirillales</taxon>
        <taxon>Azospirillaceae</taxon>
        <taxon>Azospirillum</taxon>
    </lineage>
</organism>
<geneLocation type="plasmid" evidence="1 2">
    <name>unnamed7</name>
</geneLocation>
<dbReference type="AlphaFoldDB" id="A0A6N1AWX1"/>
<accession>A0A6N1AWX1</accession>
<proteinExistence type="predicted"/>
<protein>
    <submittedName>
        <fullName evidence="1">Uncharacterized protein</fullName>
    </submittedName>
</protein>
<keyword evidence="1" id="KW-0614">Plasmid</keyword>
<keyword evidence="2" id="KW-1185">Reference proteome</keyword>
<dbReference type="RefSeq" id="WP_109155272.1">
    <property type="nucleotide sequence ID" value="NZ_BSOV01000001.1"/>
</dbReference>
<dbReference type="KEGG" id="aoz:HUE56_29795"/>
<dbReference type="Proteomes" id="UP000509702">
    <property type="component" value="Plasmid unnamed7"/>
</dbReference>
<reference evidence="1 2" key="1">
    <citation type="submission" date="2020-06" db="EMBL/GenBank/DDBJ databases">
        <title>Complete genome of Azosprillum oryzae KACC14407.</title>
        <authorList>
            <person name="Kim M."/>
            <person name="Park Y.-J."/>
            <person name="Shin J.-H."/>
        </authorList>
    </citation>
    <scope>NUCLEOTIDE SEQUENCE [LARGE SCALE GENOMIC DNA]</scope>
    <source>
        <strain evidence="1 2">KACC 14407</strain>
        <plasmid evidence="1 2">unnamed7</plasmid>
    </source>
</reference>